<evidence type="ECO:0000256" key="2">
    <source>
        <dbReference type="ARBA" id="ARBA00022475"/>
    </source>
</evidence>
<evidence type="ECO:0000256" key="4">
    <source>
        <dbReference type="ARBA" id="ARBA00022989"/>
    </source>
</evidence>
<keyword evidence="5 6" id="KW-0472">Membrane</keyword>
<reference evidence="8" key="1">
    <citation type="journal article" date="2019" name="Int. J. Syst. Evol. Microbiol.">
        <title>The Global Catalogue of Microorganisms (GCM) 10K type strain sequencing project: providing services to taxonomists for standard genome sequencing and annotation.</title>
        <authorList>
            <consortium name="The Broad Institute Genomics Platform"/>
            <consortium name="The Broad Institute Genome Sequencing Center for Infectious Disease"/>
            <person name="Wu L."/>
            <person name="Ma J."/>
        </authorList>
    </citation>
    <scope>NUCLEOTIDE SEQUENCE [LARGE SCALE GENOMIC DNA]</scope>
    <source>
        <strain evidence="8">CCUG 55074</strain>
    </source>
</reference>
<feature type="transmembrane region" description="Helical" evidence="6">
    <location>
        <begin position="288"/>
        <end position="309"/>
    </location>
</feature>
<organism evidence="7 8">
    <name type="scientific">Phenylobacterium conjunctum</name>
    <dbReference type="NCBI Taxonomy" id="1298959"/>
    <lineage>
        <taxon>Bacteria</taxon>
        <taxon>Pseudomonadati</taxon>
        <taxon>Pseudomonadota</taxon>
        <taxon>Alphaproteobacteria</taxon>
        <taxon>Caulobacterales</taxon>
        <taxon>Caulobacteraceae</taxon>
        <taxon>Phenylobacterium</taxon>
    </lineage>
</organism>
<evidence type="ECO:0000256" key="6">
    <source>
        <dbReference type="SAM" id="Phobius"/>
    </source>
</evidence>
<dbReference type="PANTHER" id="PTHR30250">
    <property type="entry name" value="PST FAMILY PREDICTED COLANIC ACID TRANSPORTER"/>
    <property type="match status" value="1"/>
</dbReference>
<dbReference type="Proteomes" id="UP001597216">
    <property type="component" value="Unassembled WGS sequence"/>
</dbReference>
<feature type="transmembrane region" description="Helical" evidence="6">
    <location>
        <begin position="138"/>
        <end position="164"/>
    </location>
</feature>
<accession>A0ABW3T4K2</accession>
<feature type="transmembrane region" description="Helical" evidence="6">
    <location>
        <begin position="321"/>
        <end position="341"/>
    </location>
</feature>
<keyword evidence="3 6" id="KW-0812">Transmembrane</keyword>
<feature type="transmembrane region" description="Helical" evidence="6">
    <location>
        <begin position="107"/>
        <end position="131"/>
    </location>
</feature>
<feature type="transmembrane region" description="Helical" evidence="6">
    <location>
        <begin position="6"/>
        <end position="25"/>
    </location>
</feature>
<feature type="transmembrane region" description="Helical" evidence="6">
    <location>
        <begin position="380"/>
        <end position="403"/>
    </location>
</feature>
<evidence type="ECO:0000256" key="5">
    <source>
        <dbReference type="ARBA" id="ARBA00023136"/>
    </source>
</evidence>
<dbReference type="PANTHER" id="PTHR30250:SF31">
    <property type="entry name" value="INNER MEMBRANE PROTEIN YGHQ"/>
    <property type="match status" value="1"/>
</dbReference>
<comment type="caution">
    <text evidence="7">The sequence shown here is derived from an EMBL/GenBank/DDBJ whole genome shotgun (WGS) entry which is preliminary data.</text>
</comment>
<sequence length="480" mass="51239">MKLVLAYGVGTFVPRFCALLAIFVYSRLLTVNDFGLYVLAIAIGEFSDQVTSNWFRVGFLRFYHPGRIADGPYNLNSLFKFYAYCTLVGTALVWPISFIMVRTHTNWVAFAGATSLYVVGNGAVAACVNVFRGEGRAFAFAAMEMLRPLGALAAGVTATVLLVPTFRTCAYFGFGCHAAIGLTVLARIWPARGQGASTKGWVTEIVHYAWPLFFSCLLIALLNISDRSQLQWLLGPNAVALYAAAYAVGRQPIDVLLNAINVGSFTELVKAFDADGPTAGAAMLGKHITILLGLGLPAVAGVAALAAPIVHTLFDDRYWQAAPPLVPLAAGMALLAGLKSFGFDQAYYMLRRTGVQVVTLLVGAALGIVAGFLLVRSMGLVGAAYGAILGNLSALVVSGFIVYKLLPPHLIWSDIVKILFSVTLMVLALHAYPVANFDLWSLAGAVAVGAGTYLLSLVMLDTLGAHRLVRRLAGSRFRTS</sequence>
<evidence type="ECO:0000256" key="1">
    <source>
        <dbReference type="ARBA" id="ARBA00004651"/>
    </source>
</evidence>
<feature type="transmembrane region" description="Helical" evidence="6">
    <location>
        <begin position="415"/>
        <end position="433"/>
    </location>
</feature>
<name>A0ABW3T4K2_9CAUL</name>
<dbReference type="EMBL" id="JBHTLQ010000040">
    <property type="protein sequence ID" value="MFD1191985.1"/>
    <property type="molecule type" value="Genomic_DNA"/>
</dbReference>
<evidence type="ECO:0000256" key="3">
    <source>
        <dbReference type="ARBA" id="ARBA00022692"/>
    </source>
</evidence>
<dbReference type="InterPro" id="IPR050833">
    <property type="entry name" value="Poly_Biosynth_Transport"/>
</dbReference>
<keyword evidence="2" id="KW-1003">Cell membrane</keyword>
<evidence type="ECO:0000313" key="7">
    <source>
        <dbReference type="EMBL" id="MFD1191985.1"/>
    </source>
</evidence>
<evidence type="ECO:0000313" key="8">
    <source>
        <dbReference type="Proteomes" id="UP001597216"/>
    </source>
</evidence>
<feature type="transmembrane region" description="Helical" evidence="6">
    <location>
        <begin position="201"/>
        <end position="224"/>
    </location>
</feature>
<keyword evidence="8" id="KW-1185">Reference proteome</keyword>
<dbReference type="Pfam" id="PF01943">
    <property type="entry name" value="Polysacc_synt"/>
    <property type="match status" value="1"/>
</dbReference>
<proteinExistence type="predicted"/>
<dbReference type="InterPro" id="IPR002797">
    <property type="entry name" value="Polysacc_synth"/>
</dbReference>
<feature type="transmembrane region" description="Helical" evidence="6">
    <location>
        <begin position="353"/>
        <end position="374"/>
    </location>
</feature>
<gene>
    <name evidence="7" type="ORF">ACFQ27_15450</name>
</gene>
<feature type="transmembrane region" description="Helical" evidence="6">
    <location>
        <begin position="439"/>
        <end position="460"/>
    </location>
</feature>
<feature type="transmembrane region" description="Helical" evidence="6">
    <location>
        <begin position="170"/>
        <end position="189"/>
    </location>
</feature>
<protein>
    <submittedName>
        <fullName evidence="7">Polysaccharide biosynthesis C-terminal domain-containing protein</fullName>
    </submittedName>
</protein>
<dbReference type="RefSeq" id="WP_377354213.1">
    <property type="nucleotide sequence ID" value="NZ_JBHTLQ010000040.1"/>
</dbReference>
<keyword evidence="4 6" id="KW-1133">Transmembrane helix</keyword>
<comment type="subcellular location">
    <subcellularLocation>
        <location evidence="1">Cell membrane</location>
        <topology evidence="1">Multi-pass membrane protein</topology>
    </subcellularLocation>
</comment>
<feature type="transmembrane region" description="Helical" evidence="6">
    <location>
        <begin position="81"/>
        <end position="101"/>
    </location>
</feature>